<feature type="non-terminal residue" evidence="1">
    <location>
        <position position="56"/>
    </location>
</feature>
<gene>
    <name evidence="1" type="ORF">FWILDA_LOCUS19837</name>
</gene>
<dbReference type="Proteomes" id="UP001153678">
    <property type="component" value="Unassembled WGS sequence"/>
</dbReference>
<comment type="caution">
    <text evidence="1">The sequence shown here is derived from an EMBL/GenBank/DDBJ whole genome shotgun (WGS) entry which is preliminary data.</text>
</comment>
<proteinExistence type="predicted"/>
<dbReference type="EMBL" id="CAMKVN010026063">
    <property type="protein sequence ID" value="CAI2200978.1"/>
    <property type="molecule type" value="Genomic_DNA"/>
</dbReference>
<dbReference type="AlphaFoldDB" id="A0A9W4XC75"/>
<reference evidence="1" key="1">
    <citation type="submission" date="2022-08" db="EMBL/GenBank/DDBJ databases">
        <authorList>
            <person name="Kallberg Y."/>
            <person name="Tangrot J."/>
            <person name="Rosling A."/>
        </authorList>
    </citation>
    <scope>NUCLEOTIDE SEQUENCE</scope>
    <source>
        <strain evidence="1">Wild A</strain>
    </source>
</reference>
<protein>
    <submittedName>
        <fullName evidence="1">19973_t:CDS:1</fullName>
    </submittedName>
</protein>
<keyword evidence="2" id="KW-1185">Reference proteome</keyword>
<evidence type="ECO:0000313" key="2">
    <source>
        <dbReference type="Proteomes" id="UP001153678"/>
    </source>
</evidence>
<accession>A0A9W4XC75</accession>
<organism evidence="1 2">
    <name type="scientific">Funneliformis geosporum</name>
    <dbReference type="NCBI Taxonomy" id="1117311"/>
    <lineage>
        <taxon>Eukaryota</taxon>
        <taxon>Fungi</taxon>
        <taxon>Fungi incertae sedis</taxon>
        <taxon>Mucoromycota</taxon>
        <taxon>Glomeromycotina</taxon>
        <taxon>Glomeromycetes</taxon>
        <taxon>Glomerales</taxon>
        <taxon>Glomeraceae</taxon>
        <taxon>Funneliformis</taxon>
    </lineage>
</organism>
<evidence type="ECO:0000313" key="1">
    <source>
        <dbReference type="EMBL" id="CAI2200978.1"/>
    </source>
</evidence>
<sequence length="56" mass="6374">MIKQVQMIQVNHNIDLVNKYCGKFVTCLDLLNDKEICIINENQSVVFMCKDKAVGA</sequence>
<name>A0A9W4XC75_9GLOM</name>